<sequence length="81" mass="9160">MILIIKSTGLDFAITRVVNYFEGKSKVLLSSNDNQYHVGKLLIGGNYGLKLIISYQLIILRKYTNILSCLIARRQIGTKSR</sequence>
<dbReference type="Proteomes" id="UP000095283">
    <property type="component" value="Unplaced"/>
</dbReference>
<dbReference type="AlphaFoldDB" id="A0A1I7W8K4"/>
<accession>A0A1I7W8K4</accession>
<evidence type="ECO:0000313" key="2">
    <source>
        <dbReference type="WBParaSite" id="Hba_00968"/>
    </source>
</evidence>
<proteinExistence type="predicted"/>
<dbReference type="WBParaSite" id="Hba_00968">
    <property type="protein sequence ID" value="Hba_00968"/>
    <property type="gene ID" value="Hba_00968"/>
</dbReference>
<protein>
    <submittedName>
        <fullName evidence="2">Uncharacterized protein</fullName>
    </submittedName>
</protein>
<keyword evidence="1" id="KW-1185">Reference proteome</keyword>
<name>A0A1I7W8K4_HETBA</name>
<reference evidence="2" key="1">
    <citation type="submission" date="2016-11" db="UniProtKB">
        <authorList>
            <consortium name="WormBaseParasite"/>
        </authorList>
    </citation>
    <scope>IDENTIFICATION</scope>
</reference>
<organism evidence="1 2">
    <name type="scientific">Heterorhabditis bacteriophora</name>
    <name type="common">Entomopathogenic nematode worm</name>
    <dbReference type="NCBI Taxonomy" id="37862"/>
    <lineage>
        <taxon>Eukaryota</taxon>
        <taxon>Metazoa</taxon>
        <taxon>Ecdysozoa</taxon>
        <taxon>Nematoda</taxon>
        <taxon>Chromadorea</taxon>
        <taxon>Rhabditida</taxon>
        <taxon>Rhabditina</taxon>
        <taxon>Rhabditomorpha</taxon>
        <taxon>Strongyloidea</taxon>
        <taxon>Heterorhabditidae</taxon>
        <taxon>Heterorhabditis</taxon>
    </lineage>
</organism>
<evidence type="ECO:0000313" key="1">
    <source>
        <dbReference type="Proteomes" id="UP000095283"/>
    </source>
</evidence>